<dbReference type="Proteomes" id="UP000480222">
    <property type="component" value="Unassembled WGS sequence"/>
</dbReference>
<evidence type="ECO:0000313" key="2">
    <source>
        <dbReference type="EMBL" id="CAB0612898.1"/>
    </source>
</evidence>
<accession>A0A811G5B0</accession>
<evidence type="ECO:0000256" key="1">
    <source>
        <dbReference type="SAM" id="MobiDB-lite"/>
    </source>
</evidence>
<gene>
    <name evidence="2" type="ORF">CIP107547_01850</name>
</gene>
<reference evidence="2 3" key="1">
    <citation type="submission" date="2020-02" db="EMBL/GenBank/DDBJ databases">
        <authorList>
            <person name="Brisse S."/>
        </authorList>
    </citation>
    <scope>NUCLEOTIDE SEQUENCE [LARGE SCALE GENOMIC DNA]</scope>
    <source>
        <strain evidence="2">CIP107547</strain>
    </source>
</reference>
<proteinExistence type="predicted"/>
<feature type="compositionally biased region" description="Polar residues" evidence="1">
    <location>
        <begin position="217"/>
        <end position="234"/>
    </location>
</feature>
<organism evidence="2 3">
    <name type="scientific">Corynebacterium diphtheriae</name>
    <dbReference type="NCBI Taxonomy" id="1717"/>
    <lineage>
        <taxon>Bacteria</taxon>
        <taxon>Bacillati</taxon>
        <taxon>Actinomycetota</taxon>
        <taxon>Actinomycetes</taxon>
        <taxon>Mycobacteriales</taxon>
        <taxon>Corynebacteriaceae</taxon>
        <taxon>Corynebacterium</taxon>
    </lineage>
</organism>
<name>A0A811G5B0_CORDP</name>
<evidence type="ECO:0008006" key="4">
    <source>
        <dbReference type="Google" id="ProtNLM"/>
    </source>
</evidence>
<dbReference type="EMBL" id="CADDAV010000021">
    <property type="protein sequence ID" value="CAB0612898.1"/>
    <property type="molecule type" value="Genomic_DNA"/>
</dbReference>
<evidence type="ECO:0000313" key="3">
    <source>
        <dbReference type="Proteomes" id="UP000480222"/>
    </source>
</evidence>
<protein>
    <recommendedName>
        <fullName evidence="4">Transposase</fullName>
    </recommendedName>
</protein>
<dbReference type="AlphaFoldDB" id="A0A811G5B0"/>
<comment type="caution">
    <text evidence="2">The sequence shown here is derived from an EMBL/GenBank/DDBJ whole genome shotgun (WGS) entry which is preliminary data.</text>
</comment>
<feature type="region of interest" description="Disordered" evidence="1">
    <location>
        <begin position="210"/>
        <end position="254"/>
    </location>
</feature>
<sequence>MNQPITVTSAIISQALAPMTAWNLEPTTLDYQGPISLDLITTAARVVDTSGVIEILESWDKVDNPNRYRGGRPAQVSVRSALILLIVAGLDDKPLNITEAVEILRYRLDGKAWAAAGLDPKSFTDRRNPQWYSRIYRTIRNKIRALIDPYPETKKGRRYAKDVFAALKATRSPALIEQRKKRIAIFDSALAFGSARLAGDDVFKQHTGDYASDATMHPTSTTMPRSGDKLTSSEPDAGFYVREGNHNPAENKGAAKVKHGFEPSLAVAVGGAFGESVPNLIVGVSVDKPGHRPGQNAVQAAAMLERVGFPRRYMIGDMAYSPGSKPKNYQAPCERTAGR</sequence>